<evidence type="ECO:0000256" key="3">
    <source>
        <dbReference type="ARBA" id="ARBA00020628"/>
    </source>
</evidence>
<feature type="region of interest" description="Disordered" evidence="10">
    <location>
        <begin position="942"/>
        <end position="964"/>
    </location>
</feature>
<dbReference type="EMBL" id="MU853338">
    <property type="protein sequence ID" value="KAK4113743.1"/>
    <property type="molecule type" value="Genomic_DNA"/>
</dbReference>
<proteinExistence type="inferred from homology"/>
<dbReference type="PANTHER" id="PTHR35784">
    <property type="entry name" value="MEDIATOR OF RNA POLYMERASE II TRANSCRIPTION SUBUNIT 5"/>
    <property type="match status" value="1"/>
</dbReference>
<comment type="function">
    <text evidence="9">Component of the Mediator complex, a coactivator involved in the regulated transcription of nearly all RNA polymerase II-dependent genes. Mediator functions as a bridge to convey information from gene-specific regulatory proteins to the basal RNA polymerase II transcription machinery. Mediator is recruited to promoters by direct interactions with regulatory proteins and serves as a scaffold for the assembly of a functional preinitiation complex with RNA polymerase II and the general transcription factors.</text>
</comment>
<evidence type="ECO:0000256" key="7">
    <source>
        <dbReference type="ARBA" id="ARBA00023242"/>
    </source>
</evidence>
<evidence type="ECO:0000313" key="12">
    <source>
        <dbReference type="Proteomes" id="UP001302812"/>
    </source>
</evidence>
<keyword evidence="6 9" id="KW-0804">Transcription</keyword>
<reference evidence="11" key="2">
    <citation type="submission" date="2023-05" db="EMBL/GenBank/DDBJ databases">
        <authorList>
            <consortium name="Lawrence Berkeley National Laboratory"/>
            <person name="Steindorff A."/>
            <person name="Hensen N."/>
            <person name="Bonometti L."/>
            <person name="Westerberg I."/>
            <person name="Brannstrom I.O."/>
            <person name="Guillou S."/>
            <person name="Cros-Aarteil S."/>
            <person name="Calhoun S."/>
            <person name="Haridas S."/>
            <person name="Kuo A."/>
            <person name="Mondo S."/>
            <person name="Pangilinan J."/>
            <person name="Riley R."/>
            <person name="Labutti K."/>
            <person name="Andreopoulos B."/>
            <person name="Lipzen A."/>
            <person name="Chen C."/>
            <person name="Yanf M."/>
            <person name="Daum C."/>
            <person name="Ng V."/>
            <person name="Clum A."/>
            <person name="Ohm R."/>
            <person name="Martin F."/>
            <person name="Silar P."/>
            <person name="Natvig D."/>
            <person name="Lalanne C."/>
            <person name="Gautier V."/>
            <person name="Ament-Velasquez S.L."/>
            <person name="Kruys A."/>
            <person name="Hutchinson M.I."/>
            <person name="Powell A.J."/>
            <person name="Barry K."/>
            <person name="Miller A.N."/>
            <person name="Grigoriev I.V."/>
            <person name="Debuchy R."/>
            <person name="Gladieux P."/>
            <person name="Thoren M.H."/>
            <person name="Johannesson H."/>
        </authorList>
    </citation>
    <scope>NUCLEOTIDE SEQUENCE</scope>
    <source>
        <strain evidence="11">CBS 508.74</strain>
    </source>
</reference>
<keyword evidence="4 9" id="KW-0805">Transcription regulation</keyword>
<dbReference type="GO" id="GO:0003712">
    <property type="term" value="F:transcription coregulator activity"/>
    <property type="evidence" value="ECO:0007669"/>
    <property type="project" value="InterPro"/>
</dbReference>
<comment type="subcellular location">
    <subcellularLocation>
        <location evidence="1 9">Nucleus</location>
    </subcellularLocation>
</comment>
<keyword evidence="12" id="KW-1185">Reference proteome</keyword>
<dbReference type="GO" id="GO:0006357">
    <property type="term" value="P:regulation of transcription by RNA polymerase II"/>
    <property type="evidence" value="ECO:0007669"/>
    <property type="project" value="InterPro"/>
</dbReference>
<evidence type="ECO:0000256" key="4">
    <source>
        <dbReference type="ARBA" id="ARBA00023015"/>
    </source>
</evidence>
<dbReference type="PANTHER" id="PTHR35784:SF1">
    <property type="entry name" value="MEDIATOR OF RNA POLYMERASE II TRANSCRIPTION SUBUNIT 5"/>
    <property type="match status" value="1"/>
</dbReference>
<organism evidence="11 12">
    <name type="scientific">Canariomyces notabilis</name>
    <dbReference type="NCBI Taxonomy" id="2074819"/>
    <lineage>
        <taxon>Eukaryota</taxon>
        <taxon>Fungi</taxon>
        <taxon>Dikarya</taxon>
        <taxon>Ascomycota</taxon>
        <taxon>Pezizomycotina</taxon>
        <taxon>Sordariomycetes</taxon>
        <taxon>Sordariomycetidae</taxon>
        <taxon>Sordariales</taxon>
        <taxon>Chaetomiaceae</taxon>
        <taxon>Canariomyces</taxon>
    </lineage>
</organism>
<dbReference type="AlphaFoldDB" id="A0AAN6TG20"/>
<evidence type="ECO:0000256" key="5">
    <source>
        <dbReference type="ARBA" id="ARBA00023159"/>
    </source>
</evidence>
<evidence type="ECO:0000256" key="8">
    <source>
        <dbReference type="ARBA" id="ARBA00031256"/>
    </source>
</evidence>
<sequence length="1121" mass="120860">METNTALSRLRAAIGEWNKLLTRAENCRLDPDRFAEFARILFAKHPLPPDLLADLLLRPTPSFCYAPDRRKRAYLHELKEQGRLSAGAVLKAAYKYSTAHSLVQAQTHDAAVFAGDTIKKEQNGATKESRKIARWKHSYEFEENLLLRLAKAVDHGSEIKTSKHVLDVARVIARWMTLYTEAAAAFSRDMFGSIHGLQAKDETEKSRNAFVLFVFTFSQNQVVLSTLNRPSFEGICRALSESLERFLPLVMQASSEIAGQLELFRTQTLSKFLPADKKDAAVSEMNSYMDNLLGLDSFQLPDLPIVNSRAGLYIYLNAALVGRPLLDDVALFTYLHNRYQGDLQSTAVQLILASFDILANAVFRNEGPKTGHVLKSYVVNKVPLILVSLAASSPMYPFNPEMCITEALGQVDTNVFPTLSGMFEMSNTGSSFHDSVRQDFCFSCQLHGLLSQRAIESLLGDITYQSLPDEGRYVKENLVQSCLQDVDRAQKLIAELDNMNGNVGAAAQAIIEACDADSNECFNGYADPWLQVIGSLCRSKETMTLKQLCSQLAGKPLALDVLLLFERPHKILHPLCELLDNWGAYDEDQGEYQPVYEEFGSILLLLLAFVYRYGLSPADLGIRSPDSFMAKLLSGGDLCRPLEELDDQEKAHLAGWIHSLFGTEAGALGDETMSSCPPQDFYLLVPTLFHQVVLALSAGRLSDEMLKGGVEYLVHVLLLPSLVPAILYLSNQLWAGGPQIQGAIIKMLQLILQPTSISNEASAMLSSVLNIVAKPLEHALRSYQRQDPKCQEVEPLLRAIQENLSVSRRTGGADHNELESWTSAHTNISNTTAAAANGSPATNTATVANGGLSAAIRHTVQSLVQWAQHPPLNGMPATYTHRQTLVALKMLGAKRLLAILLDELKSFAHTPQSSIAYDVVTAMICAPDAASDAALTGTSSFGGGGAGNDGHGSDVHHAPSQQQRRITLREALKAEAEGCARRIQKTDPVLAETVVRLHRRVEAQLAVPAPSASSAAVAAAMLQGTDGLVGGLGVGGHDALGDAIAAAVATGAAAGDHSVVDAMSLDTAGLEGSGMDLGGLGSATGSAAGGGLDLGGDEIFGGLSGASDFGADFSAWDMDMS</sequence>
<comment type="subunit">
    <text evidence="9">Component of the Mediator complex.</text>
</comment>
<comment type="caution">
    <text evidence="11">The sequence shown here is derived from an EMBL/GenBank/DDBJ whole genome shotgun (WGS) entry which is preliminary data.</text>
</comment>
<evidence type="ECO:0000256" key="6">
    <source>
        <dbReference type="ARBA" id="ARBA00023163"/>
    </source>
</evidence>
<accession>A0AAN6TG20</accession>
<dbReference type="GO" id="GO:0016592">
    <property type="term" value="C:mediator complex"/>
    <property type="evidence" value="ECO:0007669"/>
    <property type="project" value="InterPro"/>
</dbReference>
<gene>
    <name evidence="9" type="primary">MED5</name>
    <name evidence="11" type="ORF">N656DRAFT_750749</name>
</gene>
<comment type="similarity">
    <text evidence="2 9">Belongs to the Mediator complex subunit 5 family.</text>
</comment>
<evidence type="ECO:0000256" key="9">
    <source>
        <dbReference type="RuleBase" id="RU364142"/>
    </source>
</evidence>
<evidence type="ECO:0000313" key="11">
    <source>
        <dbReference type="EMBL" id="KAK4113743.1"/>
    </source>
</evidence>
<evidence type="ECO:0000256" key="1">
    <source>
        <dbReference type="ARBA" id="ARBA00004123"/>
    </source>
</evidence>
<protein>
    <recommendedName>
        <fullName evidence="3 9">Mediator of RNA polymerase II transcription subunit 5</fullName>
    </recommendedName>
    <alternativeName>
        <fullName evidence="8 9">Mediator complex subunit 5</fullName>
    </alternativeName>
</protein>
<dbReference type="Pfam" id="PF08689">
    <property type="entry name" value="Med5"/>
    <property type="match status" value="1"/>
</dbReference>
<dbReference type="InterPro" id="IPR014801">
    <property type="entry name" value="Mediator_Med5_fun"/>
</dbReference>
<keyword evidence="5 9" id="KW-0010">Activator</keyword>
<reference evidence="11" key="1">
    <citation type="journal article" date="2023" name="Mol. Phylogenet. Evol.">
        <title>Genome-scale phylogeny and comparative genomics of the fungal order Sordariales.</title>
        <authorList>
            <person name="Hensen N."/>
            <person name="Bonometti L."/>
            <person name="Westerberg I."/>
            <person name="Brannstrom I.O."/>
            <person name="Guillou S."/>
            <person name="Cros-Aarteil S."/>
            <person name="Calhoun S."/>
            <person name="Haridas S."/>
            <person name="Kuo A."/>
            <person name="Mondo S."/>
            <person name="Pangilinan J."/>
            <person name="Riley R."/>
            <person name="LaButti K."/>
            <person name="Andreopoulos B."/>
            <person name="Lipzen A."/>
            <person name="Chen C."/>
            <person name="Yan M."/>
            <person name="Daum C."/>
            <person name="Ng V."/>
            <person name="Clum A."/>
            <person name="Steindorff A."/>
            <person name="Ohm R.A."/>
            <person name="Martin F."/>
            <person name="Silar P."/>
            <person name="Natvig D.O."/>
            <person name="Lalanne C."/>
            <person name="Gautier V."/>
            <person name="Ament-Velasquez S.L."/>
            <person name="Kruys A."/>
            <person name="Hutchinson M.I."/>
            <person name="Powell A.J."/>
            <person name="Barry K."/>
            <person name="Miller A.N."/>
            <person name="Grigoriev I.V."/>
            <person name="Debuchy R."/>
            <person name="Gladieux P."/>
            <person name="Hiltunen Thoren M."/>
            <person name="Johannesson H."/>
        </authorList>
    </citation>
    <scope>NUCLEOTIDE SEQUENCE</scope>
    <source>
        <strain evidence="11">CBS 508.74</strain>
    </source>
</reference>
<evidence type="ECO:0000256" key="10">
    <source>
        <dbReference type="SAM" id="MobiDB-lite"/>
    </source>
</evidence>
<name>A0AAN6TG20_9PEZI</name>
<evidence type="ECO:0000256" key="2">
    <source>
        <dbReference type="ARBA" id="ARBA00008782"/>
    </source>
</evidence>
<keyword evidence="7 9" id="KW-0539">Nucleus</keyword>
<dbReference type="Proteomes" id="UP001302812">
    <property type="component" value="Unassembled WGS sequence"/>
</dbReference>